<dbReference type="AlphaFoldDB" id="A0AAI8VNS8"/>
<evidence type="ECO:0000256" key="1">
    <source>
        <dbReference type="SAM" id="MobiDB-lite"/>
    </source>
</evidence>
<feature type="compositionally biased region" description="Basic and acidic residues" evidence="1">
    <location>
        <begin position="78"/>
        <end position="90"/>
    </location>
</feature>
<evidence type="ECO:0000313" key="2">
    <source>
        <dbReference type="EMBL" id="CAJ2508346.1"/>
    </source>
</evidence>
<accession>A0AAI8VNS8</accession>
<feature type="region of interest" description="Disordered" evidence="1">
    <location>
        <begin position="47"/>
        <end position="90"/>
    </location>
</feature>
<reference evidence="2" key="1">
    <citation type="submission" date="2023-10" db="EMBL/GenBank/DDBJ databases">
        <authorList>
            <person name="Hackl T."/>
        </authorList>
    </citation>
    <scope>NUCLEOTIDE SEQUENCE</scope>
</reference>
<gene>
    <name evidence="2" type="ORF">KHLLAP_LOCUS8814</name>
</gene>
<sequence length="270" mass="30356">MNSYSAFLDRFCYWGLHNPHSLVAAPPITSTLAAELGISFKSSLSPRAADIHPQSPRHEHRQHSHQGPDPSPSSSRAPAEKNAFEPSELRRQKLLDMLRMGSPYTREQSRISLDGCNKHTGISSKSFIQQRCLLDDTQTSKPLIHKSIHMHTIDSITESLKKRLRYIAHRNFPLPYNPDDELLSGHHPNFHQGGLDIPRSPDDQLIHYFCASPTFVLEVGYGREGCHHPKLGRDYFQFSKGNIKTVLAVNVSYPHQTTATVSLYRAAGTS</sequence>
<dbReference type="Proteomes" id="UP001295740">
    <property type="component" value="Unassembled WGS sequence"/>
</dbReference>
<name>A0AAI8VNS8_9PEZI</name>
<keyword evidence="3" id="KW-1185">Reference proteome</keyword>
<protein>
    <submittedName>
        <fullName evidence="2">Uu.00g133720.m01.CDS01</fullName>
    </submittedName>
</protein>
<evidence type="ECO:0000313" key="3">
    <source>
        <dbReference type="Proteomes" id="UP001295740"/>
    </source>
</evidence>
<comment type="caution">
    <text evidence="2">The sequence shown here is derived from an EMBL/GenBank/DDBJ whole genome shotgun (WGS) entry which is preliminary data.</text>
</comment>
<dbReference type="EMBL" id="CAUWAG010000011">
    <property type="protein sequence ID" value="CAJ2508346.1"/>
    <property type="molecule type" value="Genomic_DNA"/>
</dbReference>
<organism evidence="2 3">
    <name type="scientific">Anthostomella pinea</name>
    <dbReference type="NCBI Taxonomy" id="933095"/>
    <lineage>
        <taxon>Eukaryota</taxon>
        <taxon>Fungi</taxon>
        <taxon>Dikarya</taxon>
        <taxon>Ascomycota</taxon>
        <taxon>Pezizomycotina</taxon>
        <taxon>Sordariomycetes</taxon>
        <taxon>Xylariomycetidae</taxon>
        <taxon>Xylariales</taxon>
        <taxon>Xylariaceae</taxon>
        <taxon>Anthostomella</taxon>
    </lineage>
</organism>
<proteinExistence type="predicted"/>